<dbReference type="Gene3D" id="1.20.1270.180">
    <property type="match status" value="1"/>
</dbReference>
<name>A0ABS7YI50_9VIBR</name>
<reference evidence="4" key="1">
    <citation type="submission" date="2023-07" db="EMBL/GenBank/DDBJ databases">
        <title>Molecular identification of indigenous halophilic bacteria isolated from red sea cost, biodegradation of synthetic dyes and assessment of degraded metabolite toxicity.</title>
        <authorList>
            <person name="Chaieb K."/>
            <person name="Altayb H.N."/>
        </authorList>
    </citation>
    <scope>NUCLEOTIDE SEQUENCE [LARGE SCALE GENOMIC DNA]</scope>
    <source>
        <strain evidence="4">K20</strain>
    </source>
</reference>
<gene>
    <name evidence="3" type="ORF">LDJ79_00825</name>
</gene>
<evidence type="ECO:0000256" key="1">
    <source>
        <dbReference type="SAM" id="SignalP"/>
    </source>
</evidence>
<keyword evidence="1" id="KW-0732">Signal</keyword>
<dbReference type="InterPro" id="IPR009739">
    <property type="entry name" value="LprI-like_N"/>
</dbReference>
<protein>
    <submittedName>
        <fullName evidence="3">DUF1311 domain-containing protein</fullName>
    </submittedName>
</protein>
<dbReference type="RefSeq" id="WP_225249251.1">
    <property type="nucleotide sequence ID" value="NZ_JAIWIU010000004.1"/>
</dbReference>
<dbReference type="EMBL" id="JAIWIU010000004">
    <property type="protein sequence ID" value="MCA2014632.1"/>
    <property type="molecule type" value="Genomic_DNA"/>
</dbReference>
<evidence type="ECO:0000259" key="2">
    <source>
        <dbReference type="Pfam" id="PF07007"/>
    </source>
</evidence>
<evidence type="ECO:0000313" key="3">
    <source>
        <dbReference type="EMBL" id="MCA2014632.1"/>
    </source>
</evidence>
<keyword evidence="4" id="KW-1185">Reference proteome</keyword>
<comment type="caution">
    <text evidence="3">The sequence shown here is derived from an EMBL/GenBank/DDBJ whole genome shotgun (WGS) entry which is preliminary data.</text>
</comment>
<accession>A0ABS7YI50</accession>
<proteinExistence type="predicted"/>
<dbReference type="Pfam" id="PF07007">
    <property type="entry name" value="LprI"/>
    <property type="match status" value="1"/>
</dbReference>
<organism evidence="3 4">
    <name type="scientific">Vibrio tritonius</name>
    <dbReference type="NCBI Taxonomy" id="1435069"/>
    <lineage>
        <taxon>Bacteria</taxon>
        <taxon>Pseudomonadati</taxon>
        <taxon>Pseudomonadota</taxon>
        <taxon>Gammaproteobacteria</taxon>
        <taxon>Vibrionales</taxon>
        <taxon>Vibrionaceae</taxon>
        <taxon>Vibrio</taxon>
    </lineage>
</organism>
<evidence type="ECO:0000313" key="4">
    <source>
        <dbReference type="Proteomes" id="UP001199044"/>
    </source>
</evidence>
<feature type="chain" id="PRO_5046387047" evidence="1">
    <location>
        <begin position="19"/>
        <end position="127"/>
    </location>
</feature>
<feature type="signal peptide" evidence="1">
    <location>
        <begin position="1"/>
        <end position="18"/>
    </location>
</feature>
<feature type="domain" description="Lysozyme inhibitor LprI-like N-terminal" evidence="2">
    <location>
        <begin position="35"/>
        <end position="122"/>
    </location>
</feature>
<sequence>MKKIYAGLLVTFASHAMAFDIDPRCNLPEQLCELQLKFEASDQELNDVYQHIMSHIESDYFAASMVDKKEIKDSLIKSERAWLAFLKQNCNAVRVLNSGGSGKNEDETECLIDMTNQRIHFLKETYR</sequence>
<dbReference type="Proteomes" id="UP001199044">
    <property type="component" value="Unassembled WGS sequence"/>
</dbReference>